<keyword evidence="7 10" id="KW-0378">Hydrolase</keyword>
<dbReference type="GO" id="GO:0046295">
    <property type="term" value="P:glycolate biosynthetic process"/>
    <property type="evidence" value="ECO:0007669"/>
    <property type="project" value="UniProtKB-UniRule"/>
</dbReference>
<keyword evidence="6 10" id="KW-0479">Metal-binding</keyword>
<dbReference type="InterPro" id="IPR041492">
    <property type="entry name" value="HAD_2"/>
</dbReference>
<comment type="cofactor">
    <cofactor evidence="2 10">
        <name>Mg(2+)</name>
        <dbReference type="ChEBI" id="CHEBI:18420"/>
    </cofactor>
</comment>
<dbReference type="Gene3D" id="3.40.50.1000">
    <property type="entry name" value="HAD superfamily/HAD-like"/>
    <property type="match status" value="1"/>
</dbReference>
<dbReference type="GO" id="GO:0008967">
    <property type="term" value="F:phosphoglycolate phosphatase activity"/>
    <property type="evidence" value="ECO:0007669"/>
    <property type="project" value="UniProtKB-UniRule"/>
</dbReference>
<reference evidence="11 12" key="1">
    <citation type="submission" date="2017-05" db="EMBL/GenBank/DDBJ databases">
        <authorList>
            <person name="Varghese N."/>
            <person name="Submissions S."/>
        </authorList>
    </citation>
    <scope>NUCLEOTIDE SEQUENCE [LARGE SCALE GENOMIC DNA]</scope>
    <source>
        <strain evidence="11 12">DSM 29506</strain>
    </source>
</reference>
<dbReference type="PRINTS" id="PR00413">
    <property type="entry name" value="HADHALOGNASE"/>
</dbReference>
<evidence type="ECO:0000256" key="3">
    <source>
        <dbReference type="ARBA" id="ARBA00004818"/>
    </source>
</evidence>
<evidence type="ECO:0000256" key="4">
    <source>
        <dbReference type="ARBA" id="ARBA00006171"/>
    </source>
</evidence>
<dbReference type="InterPro" id="IPR036412">
    <property type="entry name" value="HAD-like_sf"/>
</dbReference>
<name>A0A521CC75_9RHOB</name>
<dbReference type="PANTHER" id="PTHR43434">
    <property type="entry name" value="PHOSPHOGLYCOLATE PHOSPHATASE"/>
    <property type="match status" value="1"/>
</dbReference>
<feature type="active site" description="Nucleophile" evidence="10">
    <location>
        <position position="7"/>
    </location>
</feature>
<organism evidence="11 12">
    <name type="scientific">Thalassovita litoralis</name>
    <dbReference type="NCBI Taxonomy" id="1010611"/>
    <lineage>
        <taxon>Bacteria</taxon>
        <taxon>Pseudomonadati</taxon>
        <taxon>Pseudomonadota</taxon>
        <taxon>Alphaproteobacteria</taxon>
        <taxon>Rhodobacterales</taxon>
        <taxon>Roseobacteraceae</taxon>
        <taxon>Thalassovita</taxon>
    </lineage>
</organism>
<evidence type="ECO:0000256" key="7">
    <source>
        <dbReference type="ARBA" id="ARBA00022801"/>
    </source>
</evidence>
<dbReference type="GO" id="GO:0005975">
    <property type="term" value="P:carbohydrate metabolic process"/>
    <property type="evidence" value="ECO:0007669"/>
    <property type="project" value="InterPro"/>
</dbReference>
<dbReference type="InterPro" id="IPR006439">
    <property type="entry name" value="HAD-SF_hydro_IA"/>
</dbReference>
<dbReference type="GO" id="GO:0006281">
    <property type="term" value="P:DNA repair"/>
    <property type="evidence" value="ECO:0007669"/>
    <property type="project" value="TreeGrafter"/>
</dbReference>
<keyword evidence="9 10" id="KW-0119">Carbohydrate metabolism</keyword>
<feature type="binding site" evidence="10">
    <location>
        <position position="9"/>
    </location>
    <ligand>
        <name>Mg(2+)</name>
        <dbReference type="ChEBI" id="CHEBI:18420"/>
    </ligand>
</feature>
<dbReference type="PANTHER" id="PTHR43434:SF1">
    <property type="entry name" value="PHOSPHOGLYCOLATE PHOSPHATASE"/>
    <property type="match status" value="1"/>
</dbReference>
<dbReference type="EMBL" id="FXTO01000006">
    <property type="protein sequence ID" value="SMO57029.1"/>
    <property type="molecule type" value="Genomic_DNA"/>
</dbReference>
<gene>
    <name evidence="11" type="ORF">SAMN06265173_10645</name>
</gene>
<dbReference type="InterPro" id="IPR023198">
    <property type="entry name" value="PGP-like_dom2"/>
</dbReference>
<comment type="pathway">
    <text evidence="3 10">Organic acid metabolism; glycolate biosynthesis; glycolate from 2-phosphoglycolate: step 1/1.</text>
</comment>
<dbReference type="Gene3D" id="1.10.150.240">
    <property type="entry name" value="Putative phosphatase, domain 2"/>
    <property type="match status" value="1"/>
</dbReference>
<comment type="similarity">
    <text evidence="4 10">Belongs to the HAD-like hydrolase superfamily. CbbY/CbbZ/Gph/YieH family.</text>
</comment>
<evidence type="ECO:0000256" key="5">
    <source>
        <dbReference type="ARBA" id="ARBA00013078"/>
    </source>
</evidence>
<comment type="function">
    <text evidence="10">Specifically catalyzes the dephosphorylation of 2-phosphoglycolate. Is involved in the dissimilation of the intracellular 2-phosphoglycolate formed during the DNA repair of 3'-phosphoglycolate ends, a major class of DNA lesions induced by oxidative stress.</text>
</comment>
<proteinExistence type="inferred from homology"/>
<dbReference type="InterPro" id="IPR050155">
    <property type="entry name" value="HAD-like_hydrolase_sf"/>
</dbReference>
<dbReference type="EC" id="3.1.3.18" evidence="5 10"/>
<dbReference type="GO" id="GO:0046872">
    <property type="term" value="F:metal ion binding"/>
    <property type="evidence" value="ECO:0007669"/>
    <property type="project" value="UniProtKB-KW"/>
</dbReference>
<dbReference type="AlphaFoldDB" id="A0A521CC75"/>
<dbReference type="NCBIfam" id="TIGR01549">
    <property type="entry name" value="HAD-SF-IA-v1"/>
    <property type="match status" value="1"/>
</dbReference>
<protein>
    <recommendedName>
        <fullName evidence="5 10">Phosphoglycolate phosphatase</fullName>
        <shortName evidence="10">PGP</shortName>
        <shortName evidence="10">PGPase</shortName>
        <ecNumber evidence="5 10">3.1.3.18</ecNumber>
    </recommendedName>
</protein>
<dbReference type="SFLD" id="SFLDG01129">
    <property type="entry name" value="C1.5:_HAD__Beta-PGM__Phosphata"/>
    <property type="match status" value="1"/>
</dbReference>
<dbReference type="RefSeq" id="WP_142492673.1">
    <property type="nucleotide sequence ID" value="NZ_FXTO01000006.1"/>
</dbReference>
<keyword evidence="8 10" id="KW-0460">Magnesium</keyword>
<evidence type="ECO:0000256" key="10">
    <source>
        <dbReference type="HAMAP-Rule" id="MF_00495"/>
    </source>
</evidence>
<evidence type="ECO:0000256" key="1">
    <source>
        <dbReference type="ARBA" id="ARBA00000830"/>
    </source>
</evidence>
<keyword evidence="12" id="KW-1185">Reference proteome</keyword>
<dbReference type="UniPathway" id="UPA00865">
    <property type="reaction ID" value="UER00834"/>
</dbReference>
<evidence type="ECO:0000256" key="6">
    <source>
        <dbReference type="ARBA" id="ARBA00022723"/>
    </source>
</evidence>
<evidence type="ECO:0000256" key="8">
    <source>
        <dbReference type="ARBA" id="ARBA00022842"/>
    </source>
</evidence>
<dbReference type="InterPro" id="IPR037512">
    <property type="entry name" value="PGPase_prok"/>
</dbReference>
<dbReference type="Proteomes" id="UP000316030">
    <property type="component" value="Unassembled WGS sequence"/>
</dbReference>
<dbReference type="HAMAP" id="MF_00495">
    <property type="entry name" value="GPH_hydrolase_bact"/>
    <property type="match status" value="1"/>
</dbReference>
<evidence type="ECO:0000256" key="9">
    <source>
        <dbReference type="ARBA" id="ARBA00023277"/>
    </source>
</evidence>
<evidence type="ECO:0000313" key="11">
    <source>
        <dbReference type="EMBL" id="SMO57029.1"/>
    </source>
</evidence>
<dbReference type="SFLD" id="SFLDS00003">
    <property type="entry name" value="Haloacid_Dehalogenase"/>
    <property type="match status" value="1"/>
</dbReference>
<dbReference type="SUPFAM" id="SSF56784">
    <property type="entry name" value="HAD-like"/>
    <property type="match status" value="1"/>
</dbReference>
<dbReference type="NCBIfam" id="TIGR01449">
    <property type="entry name" value="PGP_bact"/>
    <property type="match status" value="1"/>
</dbReference>
<evidence type="ECO:0000256" key="2">
    <source>
        <dbReference type="ARBA" id="ARBA00001946"/>
    </source>
</evidence>
<sequence>MGLVVFDLDGTLIDSAPDIQAAANRMLDEQGIDPLDLPTIISFIGNGLPKLVERVMQRVGLDMARHTELTAITLAHYNAATTELTRPYSGVEAALQDLQAAGHVLALCTNKPEAPARAILRDLRIEQYFNAVVGGDTLDVKKPDPEPLLYILRHLGAAQAIYVGDSEVDAETAQRADVRFALFTEGYRKTPVDMIPHQDRFSDFAALPGIVAAGFKEG</sequence>
<feature type="binding site" evidence="10">
    <location>
        <position position="7"/>
    </location>
    <ligand>
        <name>Mg(2+)</name>
        <dbReference type="ChEBI" id="CHEBI:18420"/>
    </ligand>
</feature>
<comment type="catalytic activity">
    <reaction evidence="1 10">
        <text>2-phosphoglycolate + H2O = glycolate + phosphate</text>
        <dbReference type="Rhea" id="RHEA:14369"/>
        <dbReference type="ChEBI" id="CHEBI:15377"/>
        <dbReference type="ChEBI" id="CHEBI:29805"/>
        <dbReference type="ChEBI" id="CHEBI:43474"/>
        <dbReference type="ChEBI" id="CHEBI:58033"/>
        <dbReference type="EC" id="3.1.3.18"/>
    </reaction>
</comment>
<dbReference type="InterPro" id="IPR023214">
    <property type="entry name" value="HAD_sf"/>
</dbReference>
<accession>A0A521CC75</accession>
<dbReference type="Pfam" id="PF13419">
    <property type="entry name" value="HAD_2"/>
    <property type="match status" value="1"/>
</dbReference>
<dbReference type="OrthoDB" id="9793014at2"/>
<evidence type="ECO:0000313" key="12">
    <source>
        <dbReference type="Proteomes" id="UP000316030"/>
    </source>
</evidence>
<feature type="binding site" evidence="10">
    <location>
        <position position="165"/>
    </location>
    <ligand>
        <name>Mg(2+)</name>
        <dbReference type="ChEBI" id="CHEBI:18420"/>
    </ligand>
</feature>
<dbReference type="GO" id="GO:0005829">
    <property type="term" value="C:cytosol"/>
    <property type="evidence" value="ECO:0007669"/>
    <property type="project" value="TreeGrafter"/>
</dbReference>